<dbReference type="Gene3D" id="3.50.50.60">
    <property type="entry name" value="FAD/NAD(P)-binding domain"/>
    <property type="match status" value="1"/>
</dbReference>
<comment type="caution">
    <text evidence="10">The sequence shown here is derived from an EMBL/GenBank/DDBJ whole genome shotgun (WGS) entry which is preliminary data.</text>
</comment>
<dbReference type="PIRSF" id="PIRSF000137">
    <property type="entry name" value="Alcohol_oxidase"/>
    <property type="match status" value="1"/>
</dbReference>
<dbReference type="GO" id="GO:0016614">
    <property type="term" value="F:oxidoreductase activity, acting on CH-OH group of donors"/>
    <property type="evidence" value="ECO:0007669"/>
    <property type="project" value="InterPro"/>
</dbReference>
<dbReference type="InterPro" id="IPR000172">
    <property type="entry name" value="GMC_OxRdtase_N"/>
</dbReference>
<dbReference type="InterPro" id="IPR012132">
    <property type="entry name" value="GMC_OxRdtase"/>
</dbReference>
<organism evidence="10 11">
    <name type="scientific">Polypedilum vanderplanki</name>
    <name type="common">Sleeping chironomid midge</name>
    <dbReference type="NCBI Taxonomy" id="319348"/>
    <lineage>
        <taxon>Eukaryota</taxon>
        <taxon>Metazoa</taxon>
        <taxon>Ecdysozoa</taxon>
        <taxon>Arthropoda</taxon>
        <taxon>Hexapoda</taxon>
        <taxon>Insecta</taxon>
        <taxon>Pterygota</taxon>
        <taxon>Neoptera</taxon>
        <taxon>Endopterygota</taxon>
        <taxon>Diptera</taxon>
        <taxon>Nematocera</taxon>
        <taxon>Chironomoidea</taxon>
        <taxon>Chironomidae</taxon>
        <taxon>Chironominae</taxon>
        <taxon>Polypedilum</taxon>
        <taxon>Polypedilum</taxon>
    </lineage>
</organism>
<dbReference type="PROSITE" id="PS00623">
    <property type="entry name" value="GMC_OXRED_1"/>
    <property type="match status" value="1"/>
</dbReference>
<comment type="cofactor">
    <cofactor evidence="1 6">
        <name>FAD</name>
        <dbReference type="ChEBI" id="CHEBI:57692"/>
    </cofactor>
</comment>
<keyword evidence="11" id="KW-1185">Reference proteome</keyword>
<feature type="active site" description="Proton acceptor" evidence="5">
    <location>
        <position position="674"/>
    </location>
</feature>
<feature type="domain" description="Glucose-methanol-choline oxidoreductase N-terminal" evidence="9">
    <location>
        <begin position="224"/>
        <end position="247"/>
    </location>
</feature>
<evidence type="ECO:0000313" key="11">
    <source>
        <dbReference type="Proteomes" id="UP001107558"/>
    </source>
</evidence>
<evidence type="ECO:0000256" key="6">
    <source>
        <dbReference type="PIRSR" id="PIRSR000137-2"/>
    </source>
</evidence>
<dbReference type="OrthoDB" id="269227at2759"/>
<comment type="similarity">
    <text evidence="2 7">Belongs to the GMC oxidoreductase family.</text>
</comment>
<evidence type="ECO:0000256" key="2">
    <source>
        <dbReference type="ARBA" id="ARBA00010790"/>
    </source>
</evidence>
<feature type="active site" description="Proton donor" evidence="5">
    <location>
        <position position="630"/>
    </location>
</feature>
<dbReference type="InterPro" id="IPR036188">
    <property type="entry name" value="FAD/NAD-bd_sf"/>
</dbReference>
<dbReference type="EMBL" id="JADBJN010000001">
    <property type="protein sequence ID" value="KAG5682874.1"/>
    <property type="molecule type" value="Genomic_DNA"/>
</dbReference>
<evidence type="ECO:0000256" key="4">
    <source>
        <dbReference type="ARBA" id="ARBA00022827"/>
    </source>
</evidence>
<dbReference type="Gene3D" id="3.30.560.10">
    <property type="entry name" value="Glucose Oxidase, domain 3"/>
    <property type="match status" value="1"/>
</dbReference>
<dbReference type="Pfam" id="PF00732">
    <property type="entry name" value="GMC_oxred_N"/>
    <property type="match status" value="1"/>
</dbReference>
<dbReference type="PANTHER" id="PTHR11552:SF147">
    <property type="entry name" value="CHOLINE DEHYDROGENASE, MITOCHONDRIAL"/>
    <property type="match status" value="1"/>
</dbReference>
<evidence type="ECO:0000259" key="9">
    <source>
        <dbReference type="PROSITE" id="PS00623"/>
    </source>
</evidence>
<dbReference type="SUPFAM" id="SSF54373">
    <property type="entry name" value="FAD-linked reductases, C-terminal domain"/>
    <property type="match status" value="1"/>
</dbReference>
<name>A0A9J6CKV5_POLVA</name>
<evidence type="ECO:0000256" key="1">
    <source>
        <dbReference type="ARBA" id="ARBA00001974"/>
    </source>
</evidence>
<evidence type="ECO:0000256" key="5">
    <source>
        <dbReference type="PIRSR" id="PIRSR000137-1"/>
    </source>
</evidence>
<dbReference type="Proteomes" id="UP001107558">
    <property type="component" value="Chromosome 1"/>
</dbReference>
<evidence type="ECO:0000256" key="7">
    <source>
        <dbReference type="RuleBase" id="RU003968"/>
    </source>
</evidence>
<feature type="signal peptide" evidence="8">
    <location>
        <begin position="1"/>
        <end position="20"/>
    </location>
</feature>
<feature type="binding site" evidence="6">
    <location>
        <begin position="629"/>
        <end position="630"/>
    </location>
    <ligand>
        <name>FAD</name>
        <dbReference type="ChEBI" id="CHEBI:57692"/>
    </ligand>
</feature>
<feature type="binding site" evidence="6">
    <location>
        <position position="359"/>
    </location>
    <ligand>
        <name>FAD</name>
        <dbReference type="ChEBI" id="CHEBI:57692"/>
    </ligand>
</feature>
<keyword evidence="4 6" id="KW-0274">FAD</keyword>
<dbReference type="PANTHER" id="PTHR11552">
    <property type="entry name" value="GLUCOSE-METHANOL-CHOLINE GMC OXIDOREDUCTASE"/>
    <property type="match status" value="1"/>
</dbReference>
<proteinExistence type="inferred from homology"/>
<evidence type="ECO:0000256" key="8">
    <source>
        <dbReference type="SAM" id="SignalP"/>
    </source>
</evidence>
<protein>
    <recommendedName>
        <fullName evidence="9">Glucose-methanol-choline oxidoreductase N-terminal domain-containing protein</fullName>
    </recommendedName>
</protein>
<dbReference type="SUPFAM" id="SSF51905">
    <property type="entry name" value="FAD/NAD(P)-binding domain"/>
    <property type="match status" value="1"/>
</dbReference>
<feature type="chain" id="PRO_5039947365" description="Glucose-methanol-choline oxidoreductase N-terminal domain-containing protein" evidence="8">
    <location>
        <begin position="21"/>
        <end position="694"/>
    </location>
</feature>
<evidence type="ECO:0000256" key="3">
    <source>
        <dbReference type="ARBA" id="ARBA00022630"/>
    </source>
</evidence>
<dbReference type="Pfam" id="PF05199">
    <property type="entry name" value="GMC_oxred_C"/>
    <property type="match status" value="1"/>
</dbReference>
<feature type="binding site" evidence="6">
    <location>
        <position position="230"/>
    </location>
    <ligand>
        <name>FAD</name>
        <dbReference type="ChEBI" id="CHEBI:57692"/>
    </ligand>
</feature>
<reference evidence="10" key="1">
    <citation type="submission" date="2021-03" db="EMBL/GenBank/DDBJ databases">
        <title>Chromosome level genome of the anhydrobiotic midge Polypedilum vanderplanki.</title>
        <authorList>
            <person name="Yoshida Y."/>
            <person name="Kikawada T."/>
            <person name="Gusev O."/>
        </authorList>
    </citation>
    <scope>NUCLEOTIDE SEQUENCE</scope>
    <source>
        <strain evidence="10">NIAS01</strain>
        <tissue evidence="10">Whole body or cell culture</tissue>
    </source>
</reference>
<dbReference type="GO" id="GO:0050660">
    <property type="term" value="F:flavin adenine dinucleotide binding"/>
    <property type="evidence" value="ECO:0007669"/>
    <property type="project" value="InterPro"/>
</dbReference>
<keyword evidence="8" id="KW-0732">Signal</keyword>
<keyword evidence="3 7" id="KW-0285">Flavoprotein</keyword>
<accession>A0A9J6CKV5</accession>
<gene>
    <name evidence="10" type="ORF">PVAND_012193</name>
</gene>
<sequence length="694" mass="77576">MLNNWIKQIALLVLLNFCFCNFIDDYVSKKINILPPRTKPTSIFNKFKTRFTKAPTTPSSLPNVGYISGECAARSVGDINDLINSMGDTLLNLQCSISSSDQWPEDYGPMVLRSGKTLKLFLKAKAQKIELQIIQKFTARALDDFDFIIVGAGSAGSVLASRLSERTDWKILLIEAGQNPPIESEIPGMFYSIWNSTTYSYRYFAEKSTKFGLAYKNAIFYPSGKMLGGTSGLNAMLYVRGVPNDFDNWNIKGWTYNDVLPYFKKAEGNKKLKNSKFHGIEGNLIVDDYPNDEAIKKGILNGIEEIGYKSLNDINGDEHIGFTLAQGTLENGERCSSAKAYLTKVKNRPNLKVIKNAVVSKLIVNSNKIEGVIFNLNGRTLTARMRKEVILSAGVFGSPKILMLSGIGKSNDLLPFNIPQVVDLPVGYNLQDHVMTAMSFSFLKSVAPDDNPINYYGSLFTYLTQKTGLYAGIGCSNLLGFISTQNLPVPDIEFIHMCIPKKMINYPHLLQEFNYNDEFIAQFENFNMQAPALAGNTILLRPKSRGTVKLRSSNFNDPLVINLNFLESDEDVTTLIAGIRAYRKLLTTKGFKSYEIEYLKPIIPECDVFQFDSNEYWRCYLKYFSTTIWHPVGTCKMGNEEDQSAVLLPDLSVRGMSGLRVVDASVMPNIVSGHTNAATIMIAEKASDMIKNVW</sequence>
<dbReference type="AlphaFoldDB" id="A0A9J6CKV5"/>
<evidence type="ECO:0000313" key="10">
    <source>
        <dbReference type="EMBL" id="KAG5682874.1"/>
    </source>
</evidence>
<dbReference type="InterPro" id="IPR007867">
    <property type="entry name" value="GMC_OxRtase_C"/>
</dbReference>